<dbReference type="InterPro" id="IPR013766">
    <property type="entry name" value="Thioredoxin_domain"/>
</dbReference>
<evidence type="ECO:0000313" key="13">
    <source>
        <dbReference type="Proteomes" id="UP000244338"/>
    </source>
</evidence>
<dbReference type="GO" id="GO:0005829">
    <property type="term" value="C:cytosol"/>
    <property type="evidence" value="ECO:0007669"/>
    <property type="project" value="TreeGrafter"/>
</dbReference>
<dbReference type="InterPro" id="IPR036249">
    <property type="entry name" value="Thioredoxin-like_sf"/>
</dbReference>
<accession>A0A2R6Y4E1</accession>
<evidence type="ECO:0000256" key="2">
    <source>
        <dbReference type="ARBA" id="ARBA00020570"/>
    </source>
</evidence>
<feature type="site" description="Contributes to redox potential value" evidence="9">
    <location>
        <position position="32"/>
    </location>
</feature>
<dbReference type="PROSITE" id="PS00194">
    <property type="entry name" value="THIOREDOXIN_1"/>
    <property type="match status" value="1"/>
</dbReference>
<dbReference type="PRINTS" id="PR00421">
    <property type="entry name" value="THIOREDOXIN"/>
</dbReference>
<dbReference type="PANTHER" id="PTHR45663:SF11">
    <property type="entry name" value="GEO12009P1"/>
    <property type="match status" value="1"/>
</dbReference>
<proteinExistence type="inferred from homology"/>
<dbReference type="PROSITE" id="PS51352">
    <property type="entry name" value="THIOREDOXIN_2"/>
    <property type="match status" value="1"/>
</dbReference>
<comment type="similarity">
    <text evidence="1 8">Belongs to the thioredoxin family.</text>
</comment>
<dbReference type="Proteomes" id="UP000244338">
    <property type="component" value="Unassembled WGS sequence"/>
</dbReference>
<evidence type="ECO:0000256" key="5">
    <source>
        <dbReference type="ARBA" id="ARBA00023157"/>
    </source>
</evidence>
<dbReference type="InterPro" id="IPR005746">
    <property type="entry name" value="Thioredoxin"/>
</dbReference>
<dbReference type="InterPro" id="IPR017937">
    <property type="entry name" value="Thioredoxin_CS"/>
</dbReference>
<feature type="active site" description="Nucleophile" evidence="9">
    <location>
        <position position="31"/>
    </location>
</feature>
<protein>
    <recommendedName>
        <fullName evidence="2 7">Thioredoxin</fullName>
    </recommendedName>
</protein>
<evidence type="ECO:0000256" key="9">
    <source>
        <dbReference type="PIRSR" id="PIRSR000077-1"/>
    </source>
</evidence>
<feature type="domain" description="Thioredoxin" evidence="11">
    <location>
        <begin position="1"/>
        <end position="106"/>
    </location>
</feature>
<dbReference type="SUPFAM" id="SSF52833">
    <property type="entry name" value="Thioredoxin-like"/>
    <property type="match status" value="1"/>
</dbReference>
<organism evidence="12 13">
    <name type="scientific">Candidatus Carbonibacillus altaicus</name>
    <dbReference type="NCBI Taxonomy" id="2163959"/>
    <lineage>
        <taxon>Bacteria</taxon>
        <taxon>Bacillati</taxon>
        <taxon>Bacillota</taxon>
        <taxon>Bacilli</taxon>
        <taxon>Bacillales</taxon>
        <taxon>Candidatus Carbonibacillus</taxon>
    </lineage>
</organism>
<keyword evidence="5 10" id="KW-1015">Disulfide bond</keyword>
<feature type="site" description="Deprotonates C-terminal active site Cys" evidence="9">
    <location>
        <position position="25"/>
    </location>
</feature>
<dbReference type="EMBL" id="PEBX01000005">
    <property type="protein sequence ID" value="PTQ57547.1"/>
    <property type="molecule type" value="Genomic_DNA"/>
</dbReference>
<keyword evidence="4" id="KW-0249">Electron transport</keyword>
<comment type="caution">
    <text evidence="12">The sequence shown here is derived from an EMBL/GenBank/DDBJ whole genome shotgun (WGS) entry which is preliminary data.</text>
</comment>
<keyword evidence="3" id="KW-0813">Transport</keyword>
<dbReference type="Gene3D" id="3.40.30.10">
    <property type="entry name" value="Glutaredoxin"/>
    <property type="match status" value="1"/>
</dbReference>
<feature type="active site" description="Nucleophile" evidence="9">
    <location>
        <position position="34"/>
    </location>
</feature>
<sequence length="106" mass="12056">MAIMHTTDADFAKDVEQGEGLMIVDFWAEWCAPCRMIAPVLEQLDQEFAGKIQIVKLNVDEHPETPARFGIMGIPTLLMFKNGEVVDRIVGFQPKDNFVRLIEKHL</sequence>
<feature type="site" description="Contributes to redox potential value" evidence="9">
    <location>
        <position position="33"/>
    </location>
</feature>
<evidence type="ECO:0000256" key="3">
    <source>
        <dbReference type="ARBA" id="ARBA00022448"/>
    </source>
</evidence>
<dbReference type="AlphaFoldDB" id="A0A2R6Y4E1"/>
<name>A0A2R6Y4E1_9BACL</name>
<gene>
    <name evidence="12" type="ORF">BSOLF_1251</name>
</gene>
<dbReference type="Pfam" id="PF00085">
    <property type="entry name" value="Thioredoxin"/>
    <property type="match status" value="1"/>
</dbReference>
<dbReference type="CDD" id="cd02947">
    <property type="entry name" value="TRX_family"/>
    <property type="match status" value="1"/>
</dbReference>
<evidence type="ECO:0000313" key="12">
    <source>
        <dbReference type="EMBL" id="PTQ57547.1"/>
    </source>
</evidence>
<evidence type="ECO:0000256" key="4">
    <source>
        <dbReference type="ARBA" id="ARBA00022982"/>
    </source>
</evidence>
<evidence type="ECO:0000256" key="10">
    <source>
        <dbReference type="PIRSR" id="PIRSR000077-4"/>
    </source>
</evidence>
<evidence type="ECO:0000256" key="6">
    <source>
        <dbReference type="ARBA" id="ARBA00023284"/>
    </source>
</evidence>
<dbReference type="GO" id="GO:0045454">
    <property type="term" value="P:cell redox homeostasis"/>
    <property type="evidence" value="ECO:0007669"/>
    <property type="project" value="TreeGrafter"/>
</dbReference>
<evidence type="ECO:0000256" key="7">
    <source>
        <dbReference type="NCBIfam" id="TIGR01068"/>
    </source>
</evidence>
<dbReference type="NCBIfam" id="TIGR01068">
    <property type="entry name" value="thioredoxin"/>
    <property type="match status" value="1"/>
</dbReference>
<dbReference type="GO" id="GO:0015035">
    <property type="term" value="F:protein-disulfide reductase activity"/>
    <property type="evidence" value="ECO:0007669"/>
    <property type="project" value="UniProtKB-UniRule"/>
</dbReference>
<dbReference type="FunFam" id="3.40.30.10:FF:000001">
    <property type="entry name" value="Thioredoxin"/>
    <property type="match status" value="1"/>
</dbReference>
<reference evidence="13" key="1">
    <citation type="journal article" date="2018" name="Sci. Rep.">
        <title>Lignite coal burning seam in the remote Altai Mountains harbors a hydrogen-driven thermophilic microbial community.</title>
        <authorList>
            <person name="Kadnikov V.V."/>
            <person name="Mardanov A.V."/>
            <person name="Ivasenko D.A."/>
            <person name="Antsiferov D.V."/>
            <person name="Beletsky A.V."/>
            <person name="Karnachuk O.V."/>
            <person name="Ravin N.V."/>
        </authorList>
    </citation>
    <scope>NUCLEOTIDE SEQUENCE [LARGE SCALE GENOMIC DNA]</scope>
</reference>
<evidence type="ECO:0000256" key="8">
    <source>
        <dbReference type="PIRNR" id="PIRNR000077"/>
    </source>
</evidence>
<keyword evidence="6 10" id="KW-0676">Redox-active center</keyword>
<evidence type="ECO:0000256" key="1">
    <source>
        <dbReference type="ARBA" id="ARBA00008987"/>
    </source>
</evidence>
<feature type="disulfide bond" description="Redox-active" evidence="10">
    <location>
        <begin position="31"/>
        <end position="34"/>
    </location>
</feature>
<dbReference type="PANTHER" id="PTHR45663">
    <property type="entry name" value="GEO12009P1"/>
    <property type="match status" value="1"/>
</dbReference>
<dbReference type="PIRSF" id="PIRSF000077">
    <property type="entry name" value="Thioredoxin"/>
    <property type="match status" value="1"/>
</dbReference>
<evidence type="ECO:0000259" key="11">
    <source>
        <dbReference type="PROSITE" id="PS51352"/>
    </source>
</evidence>